<evidence type="ECO:0000256" key="1">
    <source>
        <dbReference type="SAM" id="Coils"/>
    </source>
</evidence>
<evidence type="ECO:0000313" key="4">
    <source>
        <dbReference type="Proteomes" id="UP000054007"/>
    </source>
</evidence>
<feature type="compositionally biased region" description="Polar residues" evidence="2">
    <location>
        <begin position="237"/>
        <end position="247"/>
    </location>
</feature>
<feature type="compositionally biased region" description="Low complexity" evidence="2">
    <location>
        <begin position="338"/>
        <end position="359"/>
    </location>
</feature>
<feature type="region of interest" description="Disordered" evidence="2">
    <location>
        <begin position="299"/>
        <end position="381"/>
    </location>
</feature>
<sequence>MLVFAGFPCGARLACWMGTREAAKRPDCPSAFKHTEPVISSGNGYKIAAKLDPTAATRIKTNKCHMNISYTPSSESSSQLAHSMFVYISSKIEGQPVQREATLWVNPSDATTHWRSSKDYSDNEEEECLRHPPPGVPIRYMARVHRTTEEIVASENDEILEFSYGRHLDPESDDDPGQDKPWVSFIFEFDDKEVYKLHATAAKQSLSGRTRVKLEPGRDIILTPATRASSRRKPPSQDHSYGASSQSSKRRRLDSRTQATSSGGDLSLSGRPPSSSRPGENVDQNIVLTSPYHTHHVDTIASLGSPSTSQVHSLTNGLSGMVGHVPGGTQLPFIEPRSTTPDALSSSSLSDESISAASTVPRRPRCSVENSAPPPSPVRNELRPDVILSLNSAKVNEGSEQPAVTESFANRLSVVTPSSRSHEPLEAGPSTIPPSTPLTRSAIPQSLSLVEPECSHPVPADAPHKPSNDTSTAIQSKIRRLQEQLQLQLEIEALEREEERIAKKKAELLEKKERLRLEMESD</sequence>
<gene>
    <name evidence="3" type="ORF">CYLTODRAFT_439474</name>
</gene>
<feature type="region of interest" description="Disordered" evidence="2">
    <location>
        <begin position="452"/>
        <end position="475"/>
    </location>
</feature>
<feature type="compositionally biased region" description="Low complexity" evidence="2">
    <location>
        <begin position="261"/>
        <end position="279"/>
    </location>
</feature>
<reference evidence="3 4" key="1">
    <citation type="journal article" date="2015" name="Fungal Genet. Biol.">
        <title>Evolution of novel wood decay mechanisms in Agaricales revealed by the genome sequences of Fistulina hepatica and Cylindrobasidium torrendii.</title>
        <authorList>
            <person name="Floudas D."/>
            <person name="Held B.W."/>
            <person name="Riley R."/>
            <person name="Nagy L.G."/>
            <person name="Koehler G."/>
            <person name="Ransdell A.S."/>
            <person name="Younus H."/>
            <person name="Chow J."/>
            <person name="Chiniquy J."/>
            <person name="Lipzen A."/>
            <person name="Tritt A."/>
            <person name="Sun H."/>
            <person name="Haridas S."/>
            <person name="LaButti K."/>
            <person name="Ohm R.A."/>
            <person name="Kues U."/>
            <person name="Blanchette R.A."/>
            <person name="Grigoriev I.V."/>
            <person name="Minto R.E."/>
            <person name="Hibbett D.S."/>
        </authorList>
    </citation>
    <scope>NUCLEOTIDE SEQUENCE [LARGE SCALE GENOMIC DNA]</scope>
    <source>
        <strain evidence="3 4">FP15055 ss-10</strain>
    </source>
</reference>
<feature type="compositionally biased region" description="Polar residues" evidence="2">
    <location>
        <begin position="302"/>
        <end position="318"/>
    </location>
</feature>
<feature type="region of interest" description="Disordered" evidence="2">
    <location>
        <begin position="217"/>
        <end position="282"/>
    </location>
</feature>
<feature type="region of interest" description="Disordered" evidence="2">
    <location>
        <begin position="414"/>
        <end position="440"/>
    </location>
</feature>
<dbReference type="AlphaFoldDB" id="A0A0D7BVK8"/>
<feature type="coiled-coil region" evidence="1">
    <location>
        <begin position="484"/>
        <end position="518"/>
    </location>
</feature>
<organism evidence="3 4">
    <name type="scientific">Cylindrobasidium torrendii FP15055 ss-10</name>
    <dbReference type="NCBI Taxonomy" id="1314674"/>
    <lineage>
        <taxon>Eukaryota</taxon>
        <taxon>Fungi</taxon>
        <taxon>Dikarya</taxon>
        <taxon>Basidiomycota</taxon>
        <taxon>Agaricomycotina</taxon>
        <taxon>Agaricomycetes</taxon>
        <taxon>Agaricomycetidae</taxon>
        <taxon>Agaricales</taxon>
        <taxon>Marasmiineae</taxon>
        <taxon>Physalacriaceae</taxon>
        <taxon>Cylindrobasidium</taxon>
    </lineage>
</organism>
<protein>
    <submittedName>
        <fullName evidence="3">Uncharacterized protein</fullName>
    </submittedName>
</protein>
<evidence type="ECO:0000313" key="3">
    <source>
        <dbReference type="EMBL" id="KIY74199.1"/>
    </source>
</evidence>
<accession>A0A0D7BVK8</accession>
<dbReference type="Proteomes" id="UP000054007">
    <property type="component" value="Unassembled WGS sequence"/>
</dbReference>
<evidence type="ECO:0000256" key="2">
    <source>
        <dbReference type="SAM" id="MobiDB-lite"/>
    </source>
</evidence>
<name>A0A0D7BVK8_9AGAR</name>
<dbReference type="EMBL" id="KN880432">
    <property type="protein sequence ID" value="KIY74199.1"/>
    <property type="molecule type" value="Genomic_DNA"/>
</dbReference>
<keyword evidence="1" id="KW-0175">Coiled coil</keyword>
<keyword evidence="4" id="KW-1185">Reference proteome</keyword>
<feature type="region of interest" description="Disordered" evidence="2">
    <location>
        <begin position="114"/>
        <end position="133"/>
    </location>
</feature>
<proteinExistence type="predicted"/>